<keyword evidence="2" id="KW-1185">Reference proteome</keyword>
<dbReference type="Proteomes" id="UP000239800">
    <property type="component" value="Unassembled WGS sequence"/>
</dbReference>
<accession>A0A2S7KQ62</accession>
<dbReference type="RefSeq" id="WP_146090680.1">
    <property type="nucleotide sequence ID" value="NZ_MQUB01000001.1"/>
</dbReference>
<dbReference type="EMBL" id="MQUB01000001">
    <property type="protein sequence ID" value="PQB04769.1"/>
    <property type="molecule type" value="Genomic_DNA"/>
</dbReference>
<dbReference type="AlphaFoldDB" id="A0A2S7KQ62"/>
<evidence type="ECO:0000313" key="2">
    <source>
        <dbReference type="Proteomes" id="UP000239800"/>
    </source>
</evidence>
<gene>
    <name evidence="1" type="ORF">BST85_07575</name>
</gene>
<dbReference type="InterPro" id="IPR036278">
    <property type="entry name" value="Sialidase_sf"/>
</dbReference>
<name>A0A2S7KQ62_9FLAO</name>
<proteinExistence type="predicted"/>
<reference evidence="1 2" key="1">
    <citation type="submission" date="2016-11" db="EMBL/GenBank/DDBJ databases">
        <title>Trade-off between light-utilization and light-protection in marine flavobacteria.</title>
        <authorList>
            <person name="Kumagai Y."/>
        </authorList>
    </citation>
    <scope>NUCLEOTIDE SEQUENCE [LARGE SCALE GENOMIC DNA]</scope>
    <source>
        <strain evidence="1 2">NBRC 107741</strain>
    </source>
</reference>
<evidence type="ECO:0000313" key="1">
    <source>
        <dbReference type="EMBL" id="PQB04769.1"/>
    </source>
</evidence>
<evidence type="ECO:0008006" key="3">
    <source>
        <dbReference type="Google" id="ProtNLM"/>
    </source>
</evidence>
<sequence>MKYAIPFISGILALLLSCQSPTRSVPTDTELSLQSLAPPSGKNSSLVRLYPTESGLWLSWVEQNDSLATLFHGKWVEGRWEKIDTVAQGTDWFNNWADFPQIAVNNEYRVGTYLQRSADGKFTYDIKLNHNGPNGWTENLKVNKDTTQSEHGFVSIIPLGQDSFFLTWLDGRNTGGSHDHDHGGGGAMTLRGAKIGPNGELIEDTELDPRVCDCCNTAVAMTDLGPIVAYRDRTEFEIRDISVVREVNGSWTTPVIVNDDNWEIPGCPVNGPALDAIGSDVALAWFTAANGEGEVRLSFSEDSGANFQSYVRLDAGEATGRVDLELLDANTAAVIWMEPQGEMEVIRLKIVDRLGSILVDQIISETSPERASGFPQLALYQQQLIFAWTELMEMGTEIRIATMPFQLIETNEG</sequence>
<dbReference type="SUPFAM" id="SSF50939">
    <property type="entry name" value="Sialidases"/>
    <property type="match status" value="1"/>
</dbReference>
<comment type="caution">
    <text evidence="1">The sequence shown here is derived from an EMBL/GenBank/DDBJ whole genome shotgun (WGS) entry which is preliminary data.</text>
</comment>
<organism evidence="1 2">
    <name type="scientific">Aureitalea marina</name>
    <dbReference type="NCBI Taxonomy" id="930804"/>
    <lineage>
        <taxon>Bacteria</taxon>
        <taxon>Pseudomonadati</taxon>
        <taxon>Bacteroidota</taxon>
        <taxon>Flavobacteriia</taxon>
        <taxon>Flavobacteriales</taxon>
        <taxon>Flavobacteriaceae</taxon>
        <taxon>Aureitalea</taxon>
    </lineage>
</organism>
<dbReference type="PROSITE" id="PS51257">
    <property type="entry name" value="PROKAR_LIPOPROTEIN"/>
    <property type="match status" value="1"/>
</dbReference>
<dbReference type="OrthoDB" id="9764969at2"/>
<protein>
    <recommendedName>
        <fullName evidence="3">Sialidase</fullName>
    </recommendedName>
</protein>